<feature type="compositionally biased region" description="Basic and acidic residues" evidence="1">
    <location>
        <begin position="49"/>
        <end position="58"/>
    </location>
</feature>
<feature type="compositionally biased region" description="Polar residues" evidence="1">
    <location>
        <begin position="177"/>
        <end position="210"/>
    </location>
</feature>
<feature type="compositionally biased region" description="Polar residues" evidence="1">
    <location>
        <begin position="90"/>
        <end position="130"/>
    </location>
</feature>
<comment type="caution">
    <text evidence="4">The sequence shown here is derived from an EMBL/GenBank/DDBJ whole genome shotgun (WGS) entry which is preliminary data.</text>
</comment>
<dbReference type="GeneID" id="9814849"/>
<reference evidence="4 5" key="1">
    <citation type="submission" date="2019-12" db="EMBL/GenBank/DDBJ databases">
        <title>Chromosome-level assembly of the Caenorhabditis remanei genome.</title>
        <authorList>
            <person name="Teterina A.A."/>
            <person name="Willis J.H."/>
            <person name="Phillips P.C."/>
        </authorList>
    </citation>
    <scope>NUCLEOTIDE SEQUENCE [LARGE SCALE GENOMIC DNA]</scope>
    <source>
        <strain evidence="4 5">PX506</strain>
        <tissue evidence="4">Whole organism</tissue>
    </source>
</reference>
<evidence type="ECO:0000313" key="4">
    <source>
        <dbReference type="EMBL" id="KAF1751462.1"/>
    </source>
</evidence>
<feature type="region of interest" description="Disordered" evidence="1">
    <location>
        <begin position="377"/>
        <end position="439"/>
    </location>
</feature>
<dbReference type="RefSeq" id="XP_053581264.1">
    <property type="nucleotide sequence ID" value="XM_053732351.1"/>
</dbReference>
<protein>
    <recommendedName>
        <fullName evidence="3">Partial AB-hydrolase lipase domain-containing protein</fullName>
    </recommendedName>
</protein>
<gene>
    <name evidence="4" type="ORF">GCK72_018016</name>
</gene>
<dbReference type="GO" id="GO:0006629">
    <property type="term" value="P:lipid metabolic process"/>
    <property type="evidence" value="ECO:0007669"/>
    <property type="project" value="InterPro"/>
</dbReference>
<feature type="compositionally biased region" description="Polar residues" evidence="1">
    <location>
        <begin position="518"/>
        <end position="547"/>
    </location>
</feature>
<dbReference type="CTD" id="9814849"/>
<feature type="region of interest" description="Disordered" evidence="1">
    <location>
        <begin position="37"/>
        <end position="211"/>
    </location>
</feature>
<dbReference type="SUPFAM" id="SSF53474">
    <property type="entry name" value="alpha/beta-Hydrolases"/>
    <property type="match status" value="1"/>
</dbReference>
<feature type="compositionally biased region" description="Low complexity" evidence="1">
    <location>
        <begin position="413"/>
        <end position="428"/>
    </location>
</feature>
<dbReference type="PANTHER" id="PTHR11005">
    <property type="entry name" value="LYSOSOMAL ACID LIPASE-RELATED"/>
    <property type="match status" value="1"/>
</dbReference>
<feature type="region of interest" description="Disordered" evidence="1">
    <location>
        <begin position="509"/>
        <end position="547"/>
    </location>
</feature>
<sequence length="1079" mass="119525">MFSTKLFIFATFISFTFSAPTKINPVPDNDSNLVSIDENNGVRPVPENEVSKNKDKITTKTPNESAFSSATQDNFSANSTEYPNVAVTAETPSENEVTTGDFSKNTSGASHAPDSENTAPTSLPSKTETAGTPFVEKKVTTETVFPATEQNERTAVTNAPTDHVTAGTPFAEKEGTTESPHTPETSHTTELNEDTSATNPRPTDSETAGTSFIEKKVTTEIMLPSTELNERTAATNIPTDQETAGTPIVEKEGTKKIPHKPETSLTTELNENTSATNFPTEPETAGTPFVEKKVTTEIIFPSTELNEKTAATNIPTAPETAGTPIVEKDETTHTPEISHTTELNENTSATKFLTEPETAGTPFVEKEGTTEAIVKTSTETSHTTEMNKNTPAPSFATEPETAGTPFVEKEITTKYTETPTAETATEPYSTRSEENMTTATPKVTNTAVPNMETTAPPEEPETVGTRFVEDVTEKANTQQSSSVSSRNTMKWLIPILLIIPIAVCDDITSPSSEEDTDMTASPSTTTPILSTAQNLGHPKTSSLPISPIKNSVPTFPLSSFASADWLSSMPTVQTLIPTPLAPTTLEIPDEKTFGFNSLTPLWTLPTQPPSFSPLNDSPIKPLTNPFPQFPTMPTLPTLPTLAPFTFPTLPPATTMQPINITIDPEAIMDVPEIIAHWGYPVETHKVVTADGYILTLHRIPHGKNETSKSASKTPKPVVFLQHGLLCTSSIWLLNLPRQSAGYIFADYGYDVWLGNMRGNTYSKQHVRLTSSDPTFWKFSWEEMARYDLPAMIDYVLKNTKQKNLYYVGHSQGALTMFAKMSEDPEMSQKVRKFFALAPVARMSHVKGLFKDLGEIYEQYNLVYQVFGDGEFLTNNIFTKLLTDIFCDQAVNNPLCENFIFAVSGPNSNQFNNSRIGIYLAHNPAGTSSRNMLHFAQMVKTKRMSRFDFGKDLNQNIYGAPSPPEYDIRRINSSIYLFYSDFDWLANPKDVEGFLIPMLPSRTLKKSIKLRDFNHNDFLWGMRARKEIYEKIINTMKLDQRRVKLQHSMERFFEKQRRNSTSSFSEDRMAKLRNETMSLD</sequence>
<proteinExistence type="predicted"/>
<dbReference type="InterPro" id="IPR029058">
    <property type="entry name" value="AB_hydrolase_fold"/>
</dbReference>
<evidence type="ECO:0000256" key="1">
    <source>
        <dbReference type="SAM" id="MobiDB-lite"/>
    </source>
</evidence>
<organism evidence="4 5">
    <name type="scientific">Caenorhabditis remanei</name>
    <name type="common">Caenorhabditis vulgaris</name>
    <dbReference type="NCBI Taxonomy" id="31234"/>
    <lineage>
        <taxon>Eukaryota</taxon>
        <taxon>Metazoa</taxon>
        <taxon>Ecdysozoa</taxon>
        <taxon>Nematoda</taxon>
        <taxon>Chromadorea</taxon>
        <taxon>Rhabditida</taxon>
        <taxon>Rhabditina</taxon>
        <taxon>Rhabditomorpha</taxon>
        <taxon>Rhabditoidea</taxon>
        <taxon>Rhabditidae</taxon>
        <taxon>Peloderinae</taxon>
        <taxon>Caenorhabditis</taxon>
    </lineage>
</organism>
<feature type="chain" id="PRO_5025465207" description="Partial AB-hydrolase lipase domain-containing protein" evidence="2">
    <location>
        <begin position="19"/>
        <end position="1079"/>
    </location>
</feature>
<dbReference type="AlphaFoldDB" id="A0A6A5GAA1"/>
<feature type="signal peptide" evidence="2">
    <location>
        <begin position="1"/>
        <end position="18"/>
    </location>
</feature>
<evidence type="ECO:0000259" key="3">
    <source>
        <dbReference type="Pfam" id="PF04083"/>
    </source>
</evidence>
<dbReference type="Gene3D" id="3.40.50.1820">
    <property type="entry name" value="alpha/beta hydrolase"/>
    <property type="match status" value="1"/>
</dbReference>
<feature type="compositionally biased region" description="Polar residues" evidence="1">
    <location>
        <begin position="59"/>
        <end position="82"/>
    </location>
</feature>
<feature type="domain" description="Partial AB-hydrolase lipase" evidence="3">
    <location>
        <begin position="670"/>
        <end position="735"/>
    </location>
</feature>
<dbReference type="InterPro" id="IPR006693">
    <property type="entry name" value="AB_hydrolase_lipase"/>
</dbReference>
<feature type="compositionally biased region" description="Polar residues" evidence="1">
    <location>
        <begin position="377"/>
        <end position="392"/>
    </location>
</feature>
<feature type="region of interest" description="Disordered" evidence="1">
    <location>
        <begin position="444"/>
        <end position="463"/>
    </location>
</feature>
<name>A0A6A5GAA1_CAERE</name>
<accession>A0A6A5GAA1</accession>
<keyword evidence="2" id="KW-0732">Signal</keyword>
<dbReference type="Proteomes" id="UP000483820">
    <property type="component" value="Chromosome V"/>
</dbReference>
<dbReference type="Pfam" id="PF04083">
    <property type="entry name" value="Abhydro_lipase"/>
    <property type="match status" value="1"/>
</dbReference>
<dbReference type="FunFam" id="3.40.50.1820:FF:000632">
    <property type="entry name" value="Protein CBR-LIPL-6"/>
    <property type="match status" value="1"/>
</dbReference>
<dbReference type="KEGG" id="crq:GCK72_018016"/>
<evidence type="ECO:0000256" key="2">
    <source>
        <dbReference type="SAM" id="SignalP"/>
    </source>
</evidence>
<dbReference type="EMBL" id="WUAV01000005">
    <property type="protein sequence ID" value="KAF1751462.1"/>
    <property type="molecule type" value="Genomic_DNA"/>
</dbReference>
<evidence type="ECO:0000313" key="5">
    <source>
        <dbReference type="Proteomes" id="UP000483820"/>
    </source>
</evidence>